<protein>
    <submittedName>
        <fullName evidence="2">Inner membrane protein</fullName>
    </submittedName>
</protein>
<dbReference type="EMBL" id="FPBZ01000011">
    <property type="protein sequence ID" value="SFU62856.1"/>
    <property type="molecule type" value="Genomic_DNA"/>
</dbReference>
<sequence length="139" mass="14953">MIGNADLFSTAQLVGYAATLISLGAYAMREDKIMKIGVGLGLVLWALHYAMLAGWTASVICLLIASRQILAFIAPTMSAKVRRNTAASYCLMFTGVLWQTWGGPVSLLPWISALNATYAYFYLAGVYAPRSCSPRACGC</sequence>
<keyword evidence="1" id="KW-1133">Transmembrane helix</keyword>
<feature type="transmembrane region" description="Helical" evidence="1">
    <location>
        <begin position="7"/>
        <end position="28"/>
    </location>
</feature>
<organism evidence="2 3">
    <name type="scientific">Nitrosospira multiformis</name>
    <dbReference type="NCBI Taxonomy" id="1231"/>
    <lineage>
        <taxon>Bacteria</taxon>
        <taxon>Pseudomonadati</taxon>
        <taxon>Pseudomonadota</taxon>
        <taxon>Betaproteobacteria</taxon>
        <taxon>Nitrosomonadales</taxon>
        <taxon>Nitrosomonadaceae</taxon>
        <taxon>Nitrosospira</taxon>
    </lineage>
</organism>
<keyword evidence="1" id="KW-0812">Transmembrane</keyword>
<dbReference type="Pfam" id="PF10688">
    <property type="entry name" value="Imp-YgjV"/>
    <property type="match status" value="1"/>
</dbReference>
<dbReference type="Proteomes" id="UP000182649">
    <property type="component" value="Unassembled WGS sequence"/>
</dbReference>
<keyword evidence="1" id="KW-0472">Membrane</keyword>
<accession>A0A1I7HQZ3</accession>
<name>A0A1I7HQZ3_9PROT</name>
<feature type="transmembrane region" description="Helical" evidence="1">
    <location>
        <begin position="40"/>
        <end position="65"/>
    </location>
</feature>
<proteinExistence type="predicted"/>
<dbReference type="InterPro" id="IPR019629">
    <property type="entry name" value="Uncharacterised_HI1736/YgjV"/>
</dbReference>
<feature type="transmembrane region" description="Helical" evidence="1">
    <location>
        <begin position="107"/>
        <end position="128"/>
    </location>
</feature>
<reference evidence="2 3" key="1">
    <citation type="submission" date="2016-10" db="EMBL/GenBank/DDBJ databases">
        <authorList>
            <person name="de Groot N.N."/>
        </authorList>
    </citation>
    <scope>NUCLEOTIDE SEQUENCE [LARGE SCALE GENOMIC DNA]</scope>
    <source>
        <strain evidence="2 3">Nl14</strain>
    </source>
</reference>
<evidence type="ECO:0000313" key="3">
    <source>
        <dbReference type="Proteomes" id="UP000182649"/>
    </source>
</evidence>
<dbReference type="AlphaFoldDB" id="A0A1I7HQZ3"/>
<evidence type="ECO:0000313" key="2">
    <source>
        <dbReference type="EMBL" id="SFU62856.1"/>
    </source>
</evidence>
<gene>
    <name evidence="2" type="ORF">SAMN05216417_1112</name>
</gene>
<evidence type="ECO:0000256" key="1">
    <source>
        <dbReference type="SAM" id="Phobius"/>
    </source>
</evidence>
<feature type="transmembrane region" description="Helical" evidence="1">
    <location>
        <begin position="86"/>
        <end position="101"/>
    </location>
</feature>